<evidence type="ECO:0000313" key="10">
    <source>
        <dbReference type="Proteomes" id="UP000193920"/>
    </source>
</evidence>
<dbReference type="InterPro" id="IPR006059">
    <property type="entry name" value="SBP"/>
</dbReference>
<evidence type="ECO:0000259" key="8">
    <source>
        <dbReference type="PROSITE" id="PS50259"/>
    </source>
</evidence>
<feature type="chain" id="PRO_5012101518" description="G-protein coupled receptors family 3 profile domain-containing protein" evidence="7">
    <location>
        <begin position="28"/>
        <end position="892"/>
    </location>
</feature>
<reference evidence="9 10" key="1">
    <citation type="submission" date="2016-08" db="EMBL/GenBank/DDBJ databases">
        <title>A Parts List for Fungal Cellulosomes Revealed by Comparative Genomics.</title>
        <authorList>
            <consortium name="DOE Joint Genome Institute"/>
            <person name="Haitjema C.H."/>
            <person name="Gilmore S.P."/>
            <person name="Henske J.K."/>
            <person name="Solomon K.V."/>
            <person name="De Groot R."/>
            <person name="Kuo A."/>
            <person name="Mondo S.J."/>
            <person name="Salamov A.A."/>
            <person name="Labutti K."/>
            <person name="Zhao Z."/>
            <person name="Chiniquy J."/>
            <person name="Barry K."/>
            <person name="Brewer H.M."/>
            <person name="Purvine S.O."/>
            <person name="Wright A.T."/>
            <person name="Boxma B."/>
            <person name="Van Alen T."/>
            <person name="Hackstein J.H."/>
            <person name="Baker S.E."/>
            <person name="Grigoriev I.V."/>
            <person name="O'Malley M.A."/>
        </authorList>
    </citation>
    <scope>NUCLEOTIDE SEQUENCE [LARGE SCALE GENOMIC DNA]</scope>
    <source>
        <strain evidence="9 10">G1</strain>
    </source>
</reference>
<dbReference type="SUPFAM" id="SSF53850">
    <property type="entry name" value="Periplasmic binding protein-like II"/>
    <property type="match status" value="1"/>
</dbReference>
<dbReference type="STRING" id="1754190.A0A1Y2EPF1"/>
<keyword evidence="5" id="KW-0325">Glycoprotein</keyword>
<name>A0A1Y2EPF1_9FUNG</name>
<dbReference type="GO" id="GO:0004930">
    <property type="term" value="F:G protein-coupled receptor activity"/>
    <property type="evidence" value="ECO:0007669"/>
    <property type="project" value="InterPro"/>
</dbReference>
<evidence type="ECO:0000256" key="5">
    <source>
        <dbReference type="ARBA" id="ARBA00023180"/>
    </source>
</evidence>
<evidence type="ECO:0000256" key="7">
    <source>
        <dbReference type="SAM" id="SignalP"/>
    </source>
</evidence>
<keyword evidence="10" id="KW-1185">Reference proteome</keyword>
<dbReference type="InterPro" id="IPR017978">
    <property type="entry name" value="GPCR_3_C"/>
</dbReference>
<keyword evidence="3 6" id="KW-1133">Transmembrane helix</keyword>
<evidence type="ECO:0000256" key="1">
    <source>
        <dbReference type="ARBA" id="ARBA00004141"/>
    </source>
</evidence>
<dbReference type="PROSITE" id="PS50259">
    <property type="entry name" value="G_PROTEIN_RECEP_F3_4"/>
    <property type="match status" value="1"/>
</dbReference>
<sequence>MYLFKTIFINILFFSILYYDDYNKVFAKETINILINKPAIEEKEYLKKYNEIINQYFLMINDNNINYTLQFSYCTPTPEDGEHLSQFYKDAQSPFSIDEDYAKNFNCTLRELKNSKYDMMILDDRFLYADNSYIDFMILKNEFGFKTLSDYYIDYNTYEIDKSDLSHHDEDILNDGKINSEKSLYGLPYEIDFDLLYYHDSNVKSKDALAIKVQDSSFKDDTFSEETILSAGFKDNDDLLNFFSEFVQYQYNKPKENDPTSYNFLYNEEAIELFNSFRKYIQKLTGKNNMEKVLSTSVEEAYQTFLKDKSKIFRGGASLYKALNENSKVSIKMNSLPEDTTVIQEKYLVINKNSSQSMDTLLKLATILTSKQMQMYRALQMGSIPTFNFKSSNDEVVSSYCQMNREMCEKLKKINPIRIRKIFKKTKFSADFMEAKLIVPIELKKTLLIQEDMSAKKVFMNLLDVWNTSTDKELQISVSMILFIILNFITIIVAIYLVVFMVKVYLNRNHPYVKAMSPHLTNLTIFGILLRIIFPYFYSVVTTRYLCRLSVVLNFFINNIVYIPLFAIIFRIYYIYTNASNMSIGKKLHDKRLIIYIIIILIITFLVYYEVSYFDMFNLETEGSIKFARLLTCVYDFDRHALYSYIYTAFLFVTMLVMTIQVHKLSKKYGDTRFISFIVLLLLSSFLFERGFSNFFSNGASNMTITSIILLFIHMVLSLITVYILIGNRLVYIRKHPIKNKEQLNRKSFSNINDLVNFIPIRGIRESQFSLFKSRSKSGNTFSNFEKNDNQYSMNSDPIIIDHNYHSFAQSINKSTFIEDDNIHNSAILENGSTIYCGNQTINTRNNDFNITDNYFSVNIKDDNTNNGSGYLTNESGTTSISNIGDSHNNIM</sequence>
<dbReference type="Proteomes" id="UP000193920">
    <property type="component" value="Unassembled WGS sequence"/>
</dbReference>
<evidence type="ECO:0000256" key="3">
    <source>
        <dbReference type="ARBA" id="ARBA00022989"/>
    </source>
</evidence>
<dbReference type="Pfam" id="PF00003">
    <property type="entry name" value="7tm_3"/>
    <property type="match status" value="1"/>
</dbReference>
<keyword evidence="4 6" id="KW-0472">Membrane</keyword>
<dbReference type="InterPro" id="IPR050726">
    <property type="entry name" value="mGluR"/>
</dbReference>
<feature type="transmembrane region" description="Helical" evidence="6">
    <location>
        <begin position="520"/>
        <end position="539"/>
    </location>
</feature>
<feature type="transmembrane region" description="Helical" evidence="6">
    <location>
        <begin position="593"/>
        <end position="611"/>
    </location>
</feature>
<evidence type="ECO:0000313" key="9">
    <source>
        <dbReference type="EMBL" id="ORY73154.1"/>
    </source>
</evidence>
<dbReference type="Pfam" id="PF13416">
    <property type="entry name" value="SBP_bac_8"/>
    <property type="match status" value="1"/>
</dbReference>
<feature type="domain" description="G-protein coupled receptors family 3 profile" evidence="8">
    <location>
        <begin position="482"/>
        <end position="749"/>
    </location>
</feature>
<feature type="transmembrane region" description="Helical" evidence="6">
    <location>
        <begin position="674"/>
        <end position="692"/>
    </location>
</feature>
<proteinExistence type="predicted"/>
<gene>
    <name evidence="9" type="ORF">LY90DRAFT_666756</name>
</gene>
<comment type="subcellular location">
    <subcellularLocation>
        <location evidence="1">Membrane</location>
        <topology evidence="1">Multi-pass membrane protein</topology>
    </subcellularLocation>
</comment>
<dbReference type="Gene3D" id="3.40.190.10">
    <property type="entry name" value="Periplasmic binding protein-like II"/>
    <property type="match status" value="1"/>
</dbReference>
<keyword evidence="7" id="KW-0732">Signal</keyword>
<accession>A0A1Y2EPF1</accession>
<feature type="transmembrane region" description="Helical" evidence="6">
    <location>
        <begin position="642"/>
        <end position="662"/>
    </location>
</feature>
<evidence type="ECO:0000256" key="4">
    <source>
        <dbReference type="ARBA" id="ARBA00023136"/>
    </source>
</evidence>
<dbReference type="EMBL" id="MCOG01000035">
    <property type="protein sequence ID" value="ORY73154.1"/>
    <property type="molecule type" value="Genomic_DNA"/>
</dbReference>
<feature type="transmembrane region" description="Helical" evidence="6">
    <location>
        <begin position="704"/>
        <end position="726"/>
    </location>
</feature>
<dbReference type="PANTHER" id="PTHR24060">
    <property type="entry name" value="METABOTROPIC GLUTAMATE RECEPTOR"/>
    <property type="match status" value="1"/>
</dbReference>
<dbReference type="AlphaFoldDB" id="A0A1Y2EPF1"/>
<feature type="transmembrane region" description="Helical" evidence="6">
    <location>
        <begin position="476"/>
        <end position="499"/>
    </location>
</feature>
<evidence type="ECO:0000256" key="6">
    <source>
        <dbReference type="SAM" id="Phobius"/>
    </source>
</evidence>
<keyword evidence="2 6" id="KW-0812">Transmembrane</keyword>
<feature type="signal peptide" evidence="7">
    <location>
        <begin position="1"/>
        <end position="27"/>
    </location>
</feature>
<comment type="caution">
    <text evidence="9">The sequence shown here is derived from an EMBL/GenBank/DDBJ whole genome shotgun (WGS) entry which is preliminary data.</text>
</comment>
<feature type="transmembrane region" description="Helical" evidence="6">
    <location>
        <begin position="551"/>
        <end position="573"/>
    </location>
</feature>
<protein>
    <recommendedName>
        <fullName evidence="8">G-protein coupled receptors family 3 profile domain-containing protein</fullName>
    </recommendedName>
</protein>
<evidence type="ECO:0000256" key="2">
    <source>
        <dbReference type="ARBA" id="ARBA00022692"/>
    </source>
</evidence>
<organism evidence="9 10">
    <name type="scientific">Neocallimastix californiae</name>
    <dbReference type="NCBI Taxonomy" id="1754190"/>
    <lineage>
        <taxon>Eukaryota</taxon>
        <taxon>Fungi</taxon>
        <taxon>Fungi incertae sedis</taxon>
        <taxon>Chytridiomycota</taxon>
        <taxon>Chytridiomycota incertae sedis</taxon>
        <taxon>Neocallimastigomycetes</taxon>
        <taxon>Neocallimastigales</taxon>
        <taxon>Neocallimastigaceae</taxon>
        <taxon>Neocallimastix</taxon>
    </lineage>
</organism>
<dbReference type="GO" id="GO:0016020">
    <property type="term" value="C:membrane"/>
    <property type="evidence" value="ECO:0007669"/>
    <property type="project" value="UniProtKB-SubCell"/>
</dbReference>